<keyword evidence="2" id="KW-1185">Reference proteome</keyword>
<organism evidence="1 2">
    <name type="scientific">Scortum barcoo</name>
    <name type="common">barcoo grunter</name>
    <dbReference type="NCBI Taxonomy" id="214431"/>
    <lineage>
        <taxon>Eukaryota</taxon>
        <taxon>Metazoa</taxon>
        <taxon>Chordata</taxon>
        <taxon>Craniata</taxon>
        <taxon>Vertebrata</taxon>
        <taxon>Euteleostomi</taxon>
        <taxon>Actinopterygii</taxon>
        <taxon>Neopterygii</taxon>
        <taxon>Teleostei</taxon>
        <taxon>Neoteleostei</taxon>
        <taxon>Acanthomorphata</taxon>
        <taxon>Eupercaria</taxon>
        <taxon>Centrarchiformes</taxon>
        <taxon>Terapontoidei</taxon>
        <taxon>Terapontidae</taxon>
        <taxon>Scortum</taxon>
    </lineage>
</organism>
<gene>
    <name evidence="1" type="ORF">L3Q82_014596</name>
</gene>
<feature type="non-terminal residue" evidence="1">
    <location>
        <position position="1"/>
    </location>
</feature>
<comment type="caution">
    <text evidence="1">The sequence shown here is derived from an EMBL/GenBank/DDBJ whole genome shotgun (WGS) entry which is preliminary data.</text>
</comment>
<dbReference type="Proteomes" id="UP000831701">
    <property type="component" value="Chromosome 17"/>
</dbReference>
<feature type="non-terminal residue" evidence="1">
    <location>
        <position position="395"/>
    </location>
</feature>
<evidence type="ECO:0000313" key="1">
    <source>
        <dbReference type="EMBL" id="KAI3360293.1"/>
    </source>
</evidence>
<accession>A0ACB8W0I0</accession>
<name>A0ACB8W0I0_9TELE</name>
<dbReference type="EMBL" id="CM041547">
    <property type="protein sequence ID" value="KAI3360293.1"/>
    <property type="molecule type" value="Genomic_DNA"/>
</dbReference>
<sequence length="395" mass="43991">GALFLLSWRTALSVPSRPARADPRPPSRCHISMSESANRPLSVSSVSSISLMEIKAETHLVLQAFLHRTLAIPSKERPGRVGGAYKDHSKYSHKPQAKAKDDDSQVEDVSSGDEKKMGLRDLIKQLPRRNTTRRSGKDPKGSLDRDSRAKASHLRDQSEDDVISPSSTSDEDDSERKQKKIRKKIRKKISSFFRKKFEKDKEKEGHGSHRPFTLPVDKEKPLPTMVSPNHPPHFYDEVAEKLEKIAHKSTIKKPSPTVQPSAAASEKEDLVRQLVEVLSSQGDSINTKIEADPFLRSRLSRLSYASFAKVVDTLSSTQISEDPALPPEASPTLRRMAVTMEVSRRIVTATGAMQGYAECYMETFVPWVKSHGGWVSDLMTSHQIIAPTSGSKFST</sequence>
<evidence type="ECO:0000313" key="2">
    <source>
        <dbReference type="Proteomes" id="UP000831701"/>
    </source>
</evidence>
<proteinExistence type="predicted"/>
<protein>
    <submittedName>
        <fullName evidence="1">Uncharacterized protein</fullName>
    </submittedName>
</protein>
<reference evidence="1" key="1">
    <citation type="submission" date="2022-04" db="EMBL/GenBank/DDBJ databases">
        <title>Jade perch genome.</title>
        <authorList>
            <person name="Chao B."/>
        </authorList>
    </citation>
    <scope>NUCLEOTIDE SEQUENCE</scope>
    <source>
        <strain evidence="1">CB-2022</strain>
    </source>
</reference>